<keyword evidence="3" id="KW-1185">Reference proteome</keyword>
<name>B4NGK1_DROWI</name>
<sequence>MNAAPGKLVDQPLADVRRQLRRKRILDGAKTRLEKLNGKTDGNAPEIVRYSDPEVEPNVPGGKYSLNEFFDATPKKKHLRPAGGGGPRPSGFSSNGSTENPSEHRLDPHEGITNILDDSFPKDSGKELGSKHQIHRSSLVKLRISERKVKRILLHLIRDGAGRKCFSYTRQHHGDCLEPSQRFVRRRNL</sequence>
<dbReference type="Proteomes" id="UP000007798">
    <property type="component" value="Unassembled WGS sequence"/>
</dbReference>
<dbReference type="InParanoid" id="B4NGK1"/>
<gene>
    <name evidence="2" type="primary">Dwil\GK12440</name>
    <name evidence="2" type="ORF">Dwil_GK12440</name>
</gene>
<protein>
    <submittedName>
        <fullName evidence="2">Uncharacterized protein</fullName>
    </submittedName>
</protein>
<reference evidence="2 3" key="1">
    <citation type="journal article" date="2007" name="Nature">
        <title>Evolution of genes and genomes on the Drosophila phylogeny.</title>
        <authorList>
            <consortium name="Drosophila 12 Genomes Consortium"/>
            <person name="Clark A.G."/>
            <person name="Eisen M.B."/>
            <person name="Smith D.R."/>
            <person name="Bergman C.M."/>
            <person name="Oliver B."/>
            <person name="Markow T.A."/>
            <person name="Kaufman T.C."/>
            <person name="Kellis M."/>
            <person name="Gelbart W."/>
            <person name="Iyer V.N."/>
            <person name="Pollard D.A."/>
            <person name="Sackton T.B."/>
            <person name="Larracuente A.M."/>
            <person name="Singh N.D."/>
            <person name="Abad J.P."/>
            <person name="Abt D.N."/>
            <person name="Adryan B."/>
            <person name="Aguade M."/>
            <person name="Akashi H."/>
            <person name="Anderson W.W."/>
            <person name="Aquadro C.F."/>
            <person name="Ardell D.H."/>
            <person name="Arguello R."/>
            <person name="Artieri C.G."/>
            <person name="Barbash D.A."/>
            <person name="Barker D."/>
            <person name="Barsanti P."/>
            <person name="Batterham P."/>
            <person name="Batzoglou S."/>
            <person name="Begun D."/>
            <person name="Bhutkar A."/>
            <person name="Blanco E."/>
            <person name="Bosak S.A."/>
            <person name="Bradley R.K."/>
            <person name="Brand A.D."/>
            <person name="Brent M.R."/>
            <person name="Brooks A.N."/>
            <person name="Brown R.H."/>
            <person name="Butlin R.K."/>
            <person name="Caggese C."/>
            <person name="Calvi B.R."/>
            <person name="Bernardo de Carvalho A."/>
            <person name="Caspi A."/>
            <person name="Castrezana S."/>
            <person name="Celniker S.E."/>
            <person name="Chang J.L."/>
            <person name="Chapple C."/>
            <person name="Chatterji S."/>
            <person name="Chinwalla A."/>
            <person name="Civetta A."/>
            <person name="Clifton S.W."/>
            <person name="Comeron J.M."/>
            <person name="Costello J.C."/>
            <person name="Coyne J.A."/>
            <person name="Daub J."/>
            <person name="David R.G."/>
            <person name="Delcher A.L."/>
            <person name="Delehaunty K."/>
            <person name="Do C.B."/>
            <person name="Ebling H."/>
            <person name="Edwards K."/>
            <person name="Eickbush T."/>
            <person name="Evans J.D."/>
            <person name="Filipski A."/>
            <person name="Findeiss S."/>
            <person name="Freyhult E."/>
            <person name="Fulton L."/>
            <person name="Fulton R."/>
            <person name="Garcia A.C."/>
            <person name="Gardiner A."/>
            <person name="Garfield D.A."/>
            <person name="Garvin B.E."/>
            <person name="Gibson G."/>
            <person name="Gilbert D."/>
            <person name="Gnerre S."/>
            <person name="Godfrey J."/>
            <person name="Good R."/>
            <person name="Gotea V."/>
            <person name="Gravely B."/>
            <person name="Greenberg A.J."/>
            <person name="Griffiths-Jones S."/>
            <person name="Gross S."/>
            <person name="Guigo R."/>
            <person name="Gustafson E.A."/>
            <person name="Haerty W."/>
            <person name="Hahn M.W."/>
            <person name="Halligan D.L."/>
            <person name="Halpern A.L."/>
            <person name="Halter G.M."/>
            <person name="Han M.V."/>
            <person name="Heger A."/>
            <person name="Hillier L."/>
            <person name="Hinrichs A.S."/>
            <person name="Holmes I."/>
            <person name="Hoskins R.A."/>
            <person name="Hubisz M.J."/>
            <person name="Hultmark D."/>
            <person name="Huntley M.A."/>
            <person name="Jaffe D.B."/>
            <person name="Jagadeeshan S."/>
            <person name="Jeck W.R."/>
            <person name="Johnson J."/>
            <person name="Jones C.D."/>
            <person name="Jordan W.C."/>
            <person name="Karpen G.H."/>
            <person name="Kataoka E."/>
            <person name="Keightley P.D."/>
            <person name="Kheradpour P."/>
            <person name="Kirkness E.F."/>
            <person name="Koerich L.B."/>
            <person name="Kristiansen K."/>
            <person name="Kudrna D."/>
            <person name="Kulathinal R.J."/>
            <person name="Kumar S."/>
            <person name="Kwok R."/>
            <person name="Lander E."/>
            <person name="Langley C.H."/>
            <person name="Lapoint R."/>
            <person name="Lazzaro B.P."/>
            <person name="Lee S.J."/>
            <person name="Levesque L."/>
            <person name="Li R."/>
            <person name="Lin C.F."/>
            <person name="Lin M.F."/>
            <person name="Lindblad-Toh K."/>
            <person name="Llopart A."/>
            <person name="Long M."/>
            <person name="Low L."/>
            <person name="Lozovsky E."/>
            <person name="Lu J."/>
            <person name="Luo M."/>
            <person name="Machado C.A."/>
            <person name="Makalowski W."/>
            <person name="Marzo M."/>
            <person name="Matsuda M."/>
            <person name="Matzkin L."/>
            <person name="McAllister B."/>
            <person name="McBride C.S."/>
            <person name="McKernan B."/>
            <person name="McKernan K."/>
            <person name="Mendez-Lago M."/>
            <person name="Minx P."/>
            <person name="Mollenhauer M.U."/>
            <person name="Montooth K."/>
            <person name="Mount S.M."/>
            <person name="Mu X."/>
            <person name="Myers E."/>
            <person name="Negre B."/>
            <person name="Newfeld S."/>
            <person name="Nielsen R."/>
            <person name="Noor M.A."/>
            <person name="O'Grady P."/>
            <person name="Pachter L."/>
            <person name="Papaceit M."/>
            <person name="Parisi M.J."/>
            <person name="Parisi M."/>
            <person name="Parts L."/>
            <person name="Pedersen J.S."/>
            <person name="Pesole G."/>
            <person name="Phillippy A.M."/>
            <person name="Ponting C.P."/>
            <person name="Pop M."/>
            <person name="Porcelli D."/>
            <person name="Powell J.R."/>
            <person name="Prohaska S."/>
            <person name="Pruitt K."/>
            <person name="Puig M."/>
            <person name="Quesneville H."/>
            <person name="Ram K.R."/>
            <person name="Rand D."/>
            <person name="Rasmussen M.D."/>
            <person name="Reed L.K."/>
            <person name="Reenan R."/>
            <person name="Reily A."/>
            <person name="Remington K.A."/>
            <person name="Rieger T.T."/>
            <person name="Ritchie M.G."/>
            <person name="Robin C."/>
            <person name="Rogers Y.H."/>
            <person name="Rohde C."/>
            <person name="Rozas J."/>
            <person name="Rubenfield M.J."/>
            <person name="Ruiz A."/>
            <person name="Russo S."/>
            <person name="Salzberg S.L."/>
            <person name="Sanchez-Gracia A."/>
            <person name="Saranga D.J."/>
            <person name="Sato H."/>
            <person name="Schaeffer S.W."/>
            <person name="Schatz M.C."/>
            <person name="Schlenke T."/>
            <person name="Schwartz R."/>
            <person name="Segarra C."/>
            <person name="Singh R.S."/>
            <person name="Sirot L."/>
            <person name="Sirota M."/>
            <person name="Sisneros N.B."/>
            <person name="Smith C.D."/>
            <person name="Smith T.F."/>
            <person name="Spieth J."/>
            <person name="Stage D.E."/>
            <person name="Stark A."/>
            <person name="Stephan W."/>
            <person name="Strausberg R.L."/>
            <person name="Strempel S."/>
            <person name="Sturgill D."/>
            <person name="Sutton G."/>
            <person name="Sutton G.G."/>
            <person name="Tao W."/>
            <person name="Teichmann S."/>
            <person name="Tobari Y.N."/>
            <person name="Tomimura Y."/>
            <person name="Tsolas J.M."/>
            <person name="Valente V.L."/>
            <person name="Venter E."/>
            <person name="Venter J.C."/>
            <person name="Vicario S."/>
            <person name="Vieira F.G."/>
            <person name="Vilella A.J."/>
            <person name="Villasante A."/>
            <person name="Walenz B."/>
            <person name="Wang J."/>
            <person name="Wasserman M."/>
            <person name="Watts T."/>
            <person name="Wilson D."/>
            <person name="Wilson R.K."/>
            <person name="Wing R.A."/>
            <person name="Wolfner M.F."/>
            <person name="Wong A."/>
            <person name="Wong G.K."/>
            <person name="Wu C.I."/>
            <person name="Wu G."/>
            <person name="Yamamoto D."/>
            <person name="Yang H.P."/>
            <person name="Yang S.P."/>
            <person name="Yorke J.A."/>
            <person name="Yoshida K."/>
            <person name="Zdobnov E."/>
            <person name="Zhang P."/>
            <person name="Zhang Y."/>
            <person name="Zimin A.V."/>
            <person name="Baldwin J."/>
            <person name="Abdouelleil A."/>
            <person name="Abdulkadir J."/>
            <person name="Abebe A."/>
            <person name="Abera B."/>
            <person name="Abreu J."/>
            <person name="Acer S.C."/>
            <person name="Aftuck L."/>
            <person name="Alexander A."/>
            <person name="An P."/>
            <person name="Anderson E."/>
            <person name="Anderson S."/>
            <person name="Arachi H."/>
            <person name="Azer M."/>
            <person name="Bachantsang P."/>
            <person name="Barry A."/>
            <person name="Bayul T."/>
            <person name="Berlin A."/>
            <person name="Bessette D."/>
            <person name="Bloom T."/>
            <person name="Blye J."/>
            <person name="Boguslavskiy L."/>
            <person name="Bonnet C."/>
            <person name="Boukhgalter B."/>
            <person name="Bourzgui I."/>
            <person name="Brown A."/>
            <person name="Cahill P."/>
            <person name="Channer S."/>
            <person name="Cheshatsang Y."/>
            <person name="Chuda L."/>
            <person name="Citroen M."/>
            <person name="Collymore A."/>
            <person name="Cooke P."/>
            <person name="Costello M."/>
            <person name="D'Aco K."/>
            <person name="Daza R."/>
            <person name="De Haan G."/>
            <person name="DeGray S."/>
            <person name="DeMaso C."/>
            <person name="Dhargay N."/>
            <person name="Dooley K."/>
            <person name="Dooley E."/>
            <person name="Doricent M."/>
            <person name="Dorje P."/>
            <person name="Dorjee K."/>
            <person name="Dupes A."/>
            <person name="Elong R."/>
            <person name="Falk J."/>
            <person name="Farina A."/>
            <person name="Faro S."/>
            <person name="Ferguson D."/>
            <person name="Fisher S."/>
            <person name="Foley C.D."/>
            <person name="Franke A."/>
            <person name="Friedrich D."/>
            <person name="Gadbois L."/>
            <person name="Gearin G."/>
            <person name="Gearin C.R."/>
            <person name="Giannoukos G."/>
            <person name="Goode T."/>
            <person name="Graham J."/>
            <person name="Grandbois E."/>
            <person name="Grewal S."/>
            <person name="Gyaltsen K."/>
            <person name="Hafez N."/>
            <person name="Hagos B."/>
            <person name="Hall J."/>
            <person name="Henson C."/>
            <person name="Hollinger A."/>
            <person name="Honan T."/>
            <person name="Huard M.D."/>
            <person name="Hughes L."/>
            <person name="Hurhula B."/>
            <person name="Husby M.E."/>
            <person name="Kamat A."/>
            <person name="Kanga B."/>
            <person name="Kashin S."/>
            <person name="Khazanovich D."/>
            <person name="Kisner P."/>
            <person name="Lance K."/>
            <person name="Lara M."/>
            <person name="Lee W."/>
            <person name="Lennon N."/>
            <person name="Letendre F."/>
            <person name="LeVine R."/>
            <person name="Lipovsky A."/>
            <person name="Liu X."/>
            <person name="Liu J."/>
            <person name="Liu S."/>
            <person name="Lokyitsang T."/>
            <person name="Lokyitsang Y."/>
            <person name="Lubonja R."/>
            <person name="Lui A."/>
            <person name="MacDonald P."/>
            <person name="Magnisalis V."/>
            <person name="Maru K."/>
            <person name="Matthews C."/>
            <person name="McCusker W."/>
            <person name="McDonough S."/>
            <person name="Mehta T."/>
            <person name="Meldrim J."/>
            <person name="Meneus L."/>
            <person name="Mihai O."/>
            <person name="Mihalev A."/>
            <person name="Mihova T."/>
            <person name="Mittelman R."/>
            <person name="Mlenga V."/>
            <person name="Montmayeur A."/>
            <person name="Mulrain L."/>
            <person name="Navidi A."/>
            <person name="Naylor J."/>
            <person name="Negash T."/>
            <person name="Nguyen T."/>
            <person name="Nguyen N."/>
            <person name="Nicol R."/>
            <person name="Norbu C."/>
            <person name="Norbu N."/>
            <person name="Novod N."/>
            <person name="O'Neill B."/>
            <person name="Osman S."/>
            <person name="Markiewicz E."/>
            <person name="Oyono O.L."/>
            <person name="Patti C."/>
            <person name="Phunkhang P."/>
            <person name="Pierre F."/>
            <person name="Priest M."/>
            <person name="Raghuraman S."/>
            <person name="Rege F."/>
            <person name="Reyes R."/>
            <person name="Rise C."/>
            <person name="Rogov P."/>
            <person name="Ross K."/>
            <person name="Ryan E."/>
            <person name="Settipalli S."/>
            <person name="Shea T."/>
            <person name="Sherpa N."/>
            <person name="Shi L."/>
            <person name="Shih D."/>
            <person name="Sparrow T."/>
            <person name="Spaulding J."/>
            <person name="Stalker J."/>
            <person name="Stange-Thomann N."/>
            <person name="Stavropoulos S."/>
            <person name="Stone C."/>
            <person name="Strader C."/>
            <person name="Tesfaye S."/>
            <person name="Thomson T."/>
            <person name="Thoulutsang Y."/>
            <person name="Thoulutsang D."/>
            <person name="Topham K."/>
            <person name="Topping I."/>
            <person name="Tsamla T."/>
            <person name="Vassiliev H."/>
            <person name="Vo A."/>
            <person name="Wangchuk T."/>
            <person name="Wangdi T."/>
            <person name="Weiand M."/>
            <person name="Wilkinson J."/>
            <person name="Wilson A."/>
            <person name="Yadav S."/>
            <person name="Young G."/>
            <person name="Yu Q."/>
            <person name="Zembek L."/>
            <person name="Zhong D."/>
            <person name="Zimmer A."/>
            <person name="Zwirko Z."/>
            <person name="Jaffe D.B."/>
            <person name="Alvarez P."/>
            <person name="Brockman W."/>
            <person name="Butler J."/>
            <person name="Chin C."/>
            <person name="Gnerre S."/>
            <person name="Grabherr M."/>
            <person name="Kleber M."/>
            <person name="Mauceli E."/>
            <person name="MacCallum I."/>
        </authorList>
    </citation>
    <scope>NUCLEOTIDE SEQUENCE [LARGE SCALE GENOMIC DNA]</scope>
    <source>
        <strain evidence="3">Tucson 14030-0811.24</strain>
    </source>
</reference>
<dbReference type="HOGENOM" id="CLU_1526822_0_0_1"/>
<accession>B4NGK1</accession>
<feature type="region of interest" description="Disordered" evidence="1">
    <location>
        <begin position="75"/>
        <end position="134"/>
    </location>
</feature>
<dbReference type="EMBL" id="CH964265">
    <property type="protein sequence ID" value="EDW83490.2"/>
    <property type="molecule type" value="Genomic_DNA"/>
</dbReference>
<evidence type="ECO:0000313" key="3">
    <source>
        <dbReference type="Proteomes" id="UP000007798"/>
    </source>
</evidence>
<evidence type="ECO:0000313" key="2">
    <source>
        <dbReference type="EMBL" id="EDW83490.2"/>
    </source>
</evidence>
<evidence type="ECO:0000256" key="1">
    <source>
        <dbReference type="SAM" id="MobiDB-lite"/>
    </source>
</evidence>
<feature type="compositionally biased region" description="Basic and acidic residues" evidence="1">
    <location>
        <begin position="119"/>
        <end position="130"/>
    </location>
</feature>
<proteinExistence type="predicted"/>
<dbReference type="AlphaFoldDB" id="B4NGK1"/>
<dbReference type="OrthoDB" id="9895378at2759"/>
<organism evidence="2 3">
    <name type="scientific">Drosophila willistoni</name>
    <name type="common">Fruit fly</name>
    <dbReference type="NCBI Taxonomy" id="7260"/>
    <lineage>
        <taxon>Eukaryota</taxon>
        <taxon>Metazoa</taxon>
        <taxon>Ecdysozoa</taxon>
        <taxon>Arthropoda</taxon>
        <taxon>Hexapoda</taxon>
        <taxon>Insecta</taxon>
        <taxon>Pterygota</taxon>
        <taxon>Neoptera</taxon>
        <taxon>Endopterygota</taxon>
        <taxon>Diptera</taxon>
        <taxon>Brachycera</taxon>
        <taxon>Muscomorpha</taxon>
        <taxon>Ephydroidea</taxon>
        <taxon>Drosophilidae</taxon>
        <taxon>Drosophila</taxon>
        <taxon>Sophophora</taxon>
    </lineage>
</organism>
<feature type="compositionally biased region" description="Basic and acidic residues" evidence="1">
    <location>
        <begin position="101"/>
        <end position="110"/>
    </location>
</feature>